<evidence type="ECO:0000313" key="5">
    <source>
        <dbReference type="EMBL" id="EMO9455696.1"/>
    </source>
</evidence>
<gene>
    <name evidence="4" type="ORF">AM380_08040</name>
    <name evidence="5" type="ORF">PN925_001037</name>
    <name evidence="6" type="ORF">UA45_10780</name>
</gene>
<dbReference type="Gene3D" id="3.30.1660.10">
    <property type="entry name" value="Flavin-binding protein dodecin"/>
    <property type="match status" value="1"/>
</dbReference>
<reference evidence="5" key="3">
    <citation type="submission" date="2024-02" db="EMBL/GenBank/DDBJ databases">
        <authorList>
            <consortium name="Clinical and Environmental Microbiology Branch: Whole genome sequencing antimicrobial resistance pathogens in the healthcare setting"/>
        </authorList>
    </citation>
    <scope>NUCLEOTIDE SEQUENCE</scope>
    <source>
        <strain evidence="5">2023KU-00017</strain>
    </source>
</reference>
<evidence type="ECO:0000313" key="7">
    <source>
        <dbReference type="Proteomes" id="UP000032582"/>
    </source>
</evidence>
<keyword evidence="1 2" id="KW-0732">Signal</keyword>
<evidence type="ECO:0000256" key="1">
    <source>
        <dbReference type="ARBA" id="ARBA00022729"/>
    </source>
</evidence>
<proteinExistence type="predicted"/>
<sequence>MKISTVIPAILALSAVSFGSMAATEVQHSTQAPVGVVSVSDVDTLADVTAALSKKADEAGATSFRIISAGGENLMGGTAELYK</sequence>
<dbReference type="Pfam" id="PF07338">
    <property type="entry name" value="YdgH_BhsA-like"/>
    <property type="match status" value="1"/>
</dbReference>
<dbReference type="InterPro" id="IPR010854">
    <property type="entry name" value="YdgH/BhsA/McbA-like_dom"/>
</dbReference>
<evidence type="ECO:0000259" key="3">
    <source>
        <dbReference type="Pfam" id="PF07338"/>
    </source>
</evidence>
<evidence type="ECO:0000256" key="2">
    <source>
        <dbReference type="SAM" id="SignalP"/>
    </source>
</evidence>
<dbReference type="Proteomes" id="UP000244682">
    <property type="component" value="Chromosome"/>
</dbReference>
<dbReference type="EMBL" id="CP028956">
    <property type="protein sequence ID" value="AWC93581.1"/>
    <property type="molecule type" value="Genomic_DNA"/>
</dbReference>
<evidence type="ECO:0000313" key="8">
    <source>
        <dbReference type="Proteomes" id="UP000244682"/>
    </source>
</evidence>
<dbReference type="InterPro" id="IPR025543">
    <property type="entry name" value="Dodecin-like"/>
</dbReference>
<evidence type="ECO:0000313" key="4">
    <source>
        <dbReference type="EMBL" id="AWC93581.1"/>
    </source>
</evidence>
<reference evidence="4 8" key="2">
    <citation type="submission" date="2018-04" db="EMBL/GenBank/DDBJ databases">
        <title>Whole genome sequencing of Morganella morganii AR_0133.</title>
        <authorList>
            <person name="Conlan S."/>
            <person name="Thomas P.J."/>
            <person name="Mullikin J."/>
            <person name="Frank K.M."/>
            <person name="Segre J.A."/>
        </authorList>
    </citation>
    <scope>NUCLEOTIDE SEQUENCE [LARGE SCALE GENOMIC DNA]</scope>
    <source>
        <strain evidence="4 8">AR_0133</strain>
    </source>
</reference>
<evidence type="ECO:0000313" key="6">
    <source>
        <dbReference type="EMBL" id="KJF77737.1"/>
    </source>
</evidence>
<feature type="chain" id="PRO_5015036300" evidence="2">
    <location>
        <begin position="23"/>
        <end position="83"/>
    </location>
</feature>
<dbReference type="SUPFAM" id="SSF159871">
    <property type="entry name" value="YdgH-like"/>
    <property type="match status" value="1"/>
</dbReference>
<feature type="signal peptide" evidence="2">
    <location>
        <begin position="1"/>
        <end position="22"/>
    </location>
</feature>
<name>A0A0D8L778_MORMO</name>
<dbReference type="EMBL" id="ABKJEP030000007">
    <property type="protein sequence ID" value="EMO9455696.1"/>
    <property type="molecule type" value="Genomic_DNA"/>
</dbReference>
<feature type="domain" description="YdgH/BhsA/McbA-like" evidence="3">
    <location>
        <begin position="33"/>
        <end position="83"/>
    </location>
</feature>
<reference evidence="6 7" key="1">
    <citation type="submission" date="2015-02" db="EMBL/GenBank/DDBJ databases">
        <title>Whole genome shotgun sequencing of cultured foodborne pathogen.</title>
        <authorList>
            <person name="Timme R."/>
            <person name="Allard M.W."/>
            <person name="Strain E."/>
            <person name="Evans P.S."/>
            <person name="Brown E."/>
        </authorList>
    </citation>
    <scope>NUCLEOTIDE SEQUENCE [LARGE SCALE GENOMIC DNA]</scope>
    <source>
        <strain evidence="6 7">GCSL-TSO-24</strain>
    </source>
</reference>
<protein>
    <submittedName>
        <fullName evidence="4">DUF1471 domain-containing protein</fullName>
    </submittedName>
</protein>
<dbReference type="Proteomes" id="UP000032582">
    <property type="component" value="Unassembled WGS sequence"/>
</dbReference>
<accession>A0A0D8L778</accession>
<dbReference type="PATRIC" id="fig|582.24.peg.3390"/>
<dbReference type="EMBL" id="JZSH01000110">
    <property type="protein sequence ID" value="KJF77737.1"/>
    <property type="molecule type" value="Genomic_DNA"/>
</dbReference>
<dbReference type="AlphaFoldDB" id="A0A0D8L778"/>
<dbReference type="InterPro" id="IPR036275">
    <property type="entry name" value="YdgH-like_sf"/>
</dbReference>
<dbReference type="RefSeq" id="WP_025152389.1">
    <property type="nucleotide sequence ID" value="NZ_BPMH01000014.1"/>
</dbReference>
<organism evidence="6 7">
    <name type="scientific">Morganella morganii</name>
    <name type="common">Proteus morganii</name>
    <dbReference type="NCBI Taxonomy" id="582"/>
    <lineage>
        <taxon>Bacteria</taxon>
        <taxon>Pseudomonadati</taxon>
        <taxon>Pseudomonadota</taxon>
        <taxon>Gammaproteobacteria</taxon>
        <taxon>Enterobacterales</taxon>
        <taxon>Morganellaceae</taxon>
        <taxon>Morganella</taxon>
    </lineage>
</organism>